<evidence type="ECO:0000256" key="3">
    <source>
        <dbReference type="ARBA" id="ARBA00012733"/>
    </source>
</evidence>
<evidence type="ECO:0000313" key="8">
    <source>
        <dbReference type="Proteomes" id="UP000318103"/>
    </source>
</evidence>
<feature type="signal peptide" evidence="5">
    <location>
        <begin position="1"/>
        <end position="27"/>
    </location>
</feature>
<comment type="similarity">
    <text evidence="2">Belongs to the glycosyl hydrolase 33 family.</text>
</comment>
<comment type="caution">
    <text evidence="7">The sequence shown here is derived from an EMBL/GenBank/DDBJ whole genome shotgun (WGS) entry which is preliminary data.</text>
</comment>
<sequence>MTPKSRPLLTALALLTACLSTAASAQATPTTGGTAPALAAPGLVARALVAPGLVAPGLAAPAPASPGRSAGARMASARTARSQEDPARAHLGQAGTGPVGRAHAASVSARAIPRCMSSVPYVSGRGGYATYRIPAVVRTRLGTVLAFAEGRRHGAADTGDIDVVLRRSTDGGCTWGPLTVVAAGDGDTRGNPAPVVDPRTGAVVLVTCANGGKATEDQIRRGAGDRRVFVQRSGDDGRHFTPPADITAQVKRPGWRWYATGPGHAIALTRGPHAGRLLVPANHSVAAPAGSPGPASRYDGGHALYSDDGGHTWHLGFVTGPHGGVTNVNETTAAQLPDGRLYFNARDQYGTAPGNRLDTYSSDGGTTLDRPYTVQPTLNAVPVVQGSLLQLGGRKVPLLFSAPSVPTARRALALWSSRDSGRTFTRERTLSNHPAAYSDLVQLGPGTVGVLYETGNKRAYDTVEFRRLTLPGS</sequence>
<feature type="domain" description="Sialidase" evidence="6">
    <location>
        <begin position="142"/>
        <end position="449"/>
    </location>
</feature>
<dbReference type="CDD" id="cd15482">
    <property type="entry name" value="Sialidase_non-viral"/>
    <property type="match status" value="1"/>
</dbReference>
<gene>
    <name evidence="7" type="ORF">FB563_4368</name>
</gene>
<evidence type="ECO:0000256" key="5">
    <source>
        <dbReference type="SAM" id="SignalP"/>
    </source>
</evidence>
<accession>A0A542UJQ5</accession>
<dbReference type="Pfam" id="PF13088">
    <property type="entry name" value="BNR_2"/>
    <property type="match status" value="1"/>
</dbReference>
<dbReference type="AlphaFoldDB" id="A0A542UJQ5"/>
<dbReference type="InterPro" id="IPR036278">
    <property type="entry name" value="Sialidase_sf"/>
</dbReference>
<name>A0A542UJQ5_9ACTN</name>
<dbReference type="EMBL" id="VFNX01000001">
    <property type="protein sequence ID" value="TQK99299.1"/>
    <property type="molecule type" value="Genomic_DNA"/>
</dbReference>
<evidence type="ECO:0000256" key="4">
    <source>
        <dbReference type="SAM" id="MobiDB-lite"/>
    </source>
</evidence>
<keyword evidence="5" id="KW-0732">Signal</keyword>
<evidence type="ECO:0000313" key="7">
    <source>
        <dbReference type="EMBL" id="TQK99299.1"/>
    </source>
</evidence>
<feature type="region of interest" description="Disordered" evidence="4">
    <location>
        <begin position="59"/>
        <end position="102"/>
    </location>
</feature>
<dbReference type="GO" id="GO:0005737">
    <property type="term" value="C:cytoplasm"/>
    <property type="evidence" value="ECO:0007669"/>
    <property type="project" value="TreeGrafter"/>
</dbReference>
<dbReference type="PANTHER" id="PTHR10628:SF30">
    <property type="entry name" value="EXO-ALPHA-SIALIDASE"/>
    <property type="match status" value="1"/>
</dbReference>
<feature type="chain" id="PRO_5021880899" description="exo-alpha-sialidase" evidence="5">
    <location>
        <begin position="28"/>
        <end position="473"/>
    </location>
</feature>
<evidence type="ECO:0000256" key="2">
    <source>
        <dbReference type="ARBA" id="ARBA00009348"/>
    </source>
</evidence>
<keyword evidence="8" id="KW-1185">Reference proteome</keyword>
<dbReference type="GO" id="GO:0004308">
    <property type="term" value="F:exo-alpha-sialidase activity"/>
    <property type="evidence" value="ECO:0007669"/>
    <property type="project" value="UniProtKB-EC"/>
</dbReference>
<dbReference type="STRING" id="164348.BFF78_28390"/>
<dbReference type="GO" id="GO:0016020">
    <property type="term" value="C:membrane"/>
    <property type="evidence" value="ECO:0007669"/>
    <property type="project" value="TreeGrafter"/>
</dbReference>
<dbReference type="Proteomes" id="UP000318103">
    <property type="component" value="Unassembled WGS sequence"/>
</dbReference>
<dbReference type="PROSITE" id="PS51257">
    <property type="entry name" value="PROKAR_LIPOPROTEIN"/>
    <property type="match status" value="1"/>
</dbReference>
<dbReference type="GO" id="GO:0009313">
    <property type="term" value="P:oligosaccharide catabolic process"/>
    <property type="evidence" value="ECO:0007669"/>
    <property type="project" value="TreeGrafter"/>
</dbReference>
<dbReference type="PANTHER" id="PTHR10628">
    <property type="entry name" value="SIALIDASE"/>
    <property type="match status" value="1"/>
</dbReference>
<organism evidence="7 8">
    <name type="scientific">Streptomyces puniciscabiei</name>
    <dbReference type="NCBI Taxonomy" id="164348"/>
    <lineage>
        <taxon>Bacteria</taxon>
        <taxon>Bacillati</taxon>
        <taxon>Actinomycetota</taxon>
        <taxon>Actinomycetes</taxon>
        <taxon>Kitasatosporales</taxon>
        <taxon>Streptomycetaceae</taxon>
        <taxon>Streptomyces</taxon>
    </lineage>
</organism>
<evidence type="ECO:0000256" key="1">
    <source>
        <dbReference type="ARBA" id="ARBA00000427"/>
    </source>
</evidence>
<reference evidence="7 8" key="1">
    <citation type="submission" date="2019-06" db="EMBL/GenBank/DDBJ databases">
        <title>Sequencing the genomes of 1000 actinobacteria strains.</title>
        <authorList>
            <person name="Klenk H.-P."/>
        </authorList>
    </citation>
    <scope>NUCLEOTIDE SEQUENCE [LARGE SCALE GENOMIC DNA]</scope>
    <source>
        <strain evidence="7 8">DSM 41929</strain>
    </source>
</reference>
<dbReference type="InterPro" id="IPR026856">
    <property type="entry name" value="Sialidase_fam"/>
</dbReference>
<dbReference type="InterPro" id="IPR011040">
    <property type="entry name" value="Sialidase"/>
</dbReference>
<proteinExistence type="inferred from homology"/>
<feature type="compositionally biased region" description="Low complexity" evidence="4">
    <location>
        <begin position="59"/>
        <end position="80"/>
    </location>
</feature>
<dbReference type="EC" id="3.2.1.18" evidence="3"/>
<evidence type="ECO:0000259" key="6">
    <source>
        <dbReference type="Pfam" id="PF13088"/>
    </source>
</evidence>
<dbReference type="SUPFAM" id="SSF50939">
    <property type="entry name" value="Sialidases"/>
    <property type="match status" value="1"/>
</dbReference>
<comment type="catalytic activity">
    <reaction evidence="1">
        <text>Hydrolysis of alpha-(2-&gt;3)-, alpha-(2-&gt;6)-, alpha-(2-&gt;8)- glycosidic linkages of terminal sialic acid residues in oligosaccharides, glycoproteins, glycolipids, colominic acid and synthetic substrates.</text>
        <dbReference type="EC" id="3.2.1.18"/>
    </reaction>
</comment>
<dbReference type="GO" id="GO:0006689">
    <property type="term" value="P:ganglioside catabolic process"/>
    <property type="evidence" value="ECO:0007669"/>
    <property type="project" value="TreeGrafter"/>
</dbReference>
<protein>
    <recommendedName>
        <fullName evidence="3">exo-alpha-sialidase</fullName>
        <ecNumber evidence="3">3.2.1.18</ecNumber>
    </recommendedName>
</protein>
<dbReference type="Gene3D" id="2.120.10.10">
    <property type="match status" value="1"/>
</dbReference>